<reference evidence="1" key="1">
    <citation type="journal article" date="2020" name="Stud. Mycol.">
        <title>101 Dothideomycetes genomes: a test case for predicting lifestyles and emergence of pathogens.</title>
        <authorList>
            <person name="Haridas S."/>
            <person name="Albert R."/>
            <person name="Binder M."/>
            <person name="Bloem J."/>
            <person name="Labutti K."/>
            <person name="Salamov A."/>
            <person name="Andreopoulos B."/>
            <person name="Baker S."/>
            <person name="Barry K."/>
            <person name="Bills G."/>
            <person name="Bluhm B."/>
            <person name="Cannon C."/>
            <person name="Castanera R."/>
            <person name="Culley D."/>
            <person name="Daum C."/>
            <person name="Ezra D."/>
            <person name="Gonzalez J."/>
            <person name="Henrissat B."/>
            <person name="Kuo A."/>
            <person name="Liang C."/>
            <person name="Lipzen A."/>
            <person name="Lutzoni F."/>
            <person name="Magnuson J."/>
            <person name="Mondo S."/>
            <person name="Nolan M."/>
            <person name="Ohm R."/>
            <person name="Pangilinan J."/>
            <person name="Park H.-J."/>
            <person name="Ramirez L."/>
            <person name="Alfaro M."/>
            <person name="Sun H."/>
            <person name="Tritt A."/>
            <person name="Yoshinaga Y."/>
            <person name="Zwiers L.-H."/>
            <person name="Turgeon B."/>
            <person name="Goodwin S."/>
            <person name="Spatafora J."/>
            <person name="Crous P."/>
            <person name="Grigoriev I."/>
        </authorList>
    </citation>
    <scope>NUCLEOTIDE SEQUENCE</scope>
    <source>
        <strain evidence="1">CBS 627.86</strain>
    </source>
</reference>
<accession>A0A6A5Z7A0</accession>
<gene>
    <name evidence="1" type="ORF">BDV96DRAFT_646186</name>
</gene>
<proteinExistence type="predicted"/>
<evidence type="ECO:0000313" key="2">
    <source>
        <dbReference type="Proteomes" id="UP000799770"/>
    </source>
</evidence>
<dbReference type="EMBL" id="ML977323">
    <property type="protein sequence ID" value="KAF2115165.1"/>
    <property type="molecule type" value="Genomic_DNA"/>
</dbReference>
<evidence type="ECO:0008006" key="3">
    <source>
        <dbReference type="Google" id="ProtNLM"/>
    </source>
</evidence>
<dbReference type="Gene3D" id="3.40.630.30">
    <property type="match status" value="1"/>
</dbReference>
<dbReference type="OrthoDB" id="4738875at2759"/>
<dbReference type="AlphaFoldDB" id="A0A6A5Z7A0"/>
<protein>
    <recommendedName>
        <fullName evidence="3">N-acetyltransferase domain-containing protein</fullName>
    </recommendedName>
</protein>
<name>A0A6A5Z7A0_9PLEO</name>
<dbReference type="Proteomes" id="UP000799770">
    <property type="component" value="Unassembled WGS sequence"/>
</dbReference>
<organism evidence="1 2">
    <name type="scientific">Lophiotrema nucula</name>
    <dbReference type="NCBI Taxonomy" id="690887"/>
    <lineage>
        <taxon>Eukaryota</taxon>
        <taxon>Fungi</taxon>
        <taxon>Dikarya</taxon>
        <taxon>Ascomycota</taxon>
        <taxon>Pezizomycotina</taxon>
        <taxon>Dothideomycetes</taxon>
        <taxon>Pleosporomycetidae</taxon>
        <taxon>Pleosporales</taxon>
        <taxon>Lophiotremataceae</taxon>
        <taxon>Lophiotrema</taxon>
    </lineage>
</organism>
<keyword evidence="2" id="KW-1185">Reference proteome</keyword>
<evidence type="ECO:0000313" key="1">
    <source>
        <dbReference type="EMBL" id="KAF2115165.1"/>
    </source>
</evidence>
<sequence>MMTEWGTRMVDDMNALCTVEATTSARWMYEKAGFVVERHFALEVPDKFSDRPVERLFIMVRPRARPE</sequence>